<dbReference type="AlphaFoldDB" id="K2H2X4"/>
<gene>
    <name evidence="2" type="ORF">ACD_2C00033G0006</name>
</gene>
<dbReference type="InterPro" id="IPR035940">
    <property type="entry name" value="CAP_sf"/>
</dbReference>
<evidence type="ECO:0000256" key="1">
    <source>
        <dbReference type="SAM" id="SignalP"/>
    </source>
</evidence>
<name>K2H2X4_9BACT</name>
<accession>K2H2X4</accession>
<protein>
    <recommendedName>
        <fullName evidence="3">SCP domain-containing protein</fullName>
    </recommendedName>
</protein>
<sequence>MKFKTFLAFFTLSLIFFSKASASYDLNAINHEWLGWTNEIREKAWAKKLTMDEKLNSTALSWSEYSKQRWFIDHKRPGQKAYYDYKKIWSWFSSKWVAFKKVKWSTFSESIWWNTYRCSKEDCTQDISKAIHKTFDMYMREKWKKYKPHYNSIVNPQFWKAWIWIALDESKRKYYITIHYWTEVLYK</sequence>
<proteinExistence type="predicted"/>
<evidence type="ECO:0000313" key="2">
    <source>
        <dbReference type="EMBL" id="EKE30165.1"/>
    </source>
</evidence>
<reference evidence="2" key="1">
    <citation type="journal article" date="2012" name="Science">
        <title>Fermentation, hydrogen, and sulfur metabolism in multiple uncultivated bacterial phyla.</title>
        <authorList>
            <person name="Wrighton K.C."/>
            <person name="Thomas B.C."/>
            <person name="Sharon I."/>
            <person name="Miller C.S."/>
            <person name="Castelle C.J."/>
            <person name="VerBerkmoes N.C."/>
            <person name="Wilkins M.J."/>
            <person name="Hettich R.L."/>
            <person name="Lipton M.S."/>
            <person name="Williams K.H."/>
            <person name="Long P.E."/>
            <person name="Banfield J.F."/>
        </authorList>
    </citation>
    <scope>NUCLEOTIDE SEQUENCE [LARGE SCALE GENOMIC DNA]</scope>
</reference>
<evidence type="ECO:0008006" key="3">
    <source>
        <dbReference type="Google" id="ProtNLM"/>
    </source>
</evidence>
<feature type="signal peptide" evidence="1">
    <location>
        <begin position="1"/>
        <end position="22"/>
    </location>
</feature>
<dbReference type="Gene3D" id="3.40.33.10">
    <property type="entry name" value="CAP"/>
    <property type="match status" value="1"/>
</dbReference>
<comment type="caution">
    <text evidence="2">The sequence shown here is derived from an EMBL/GenBank/DDBJ whole genome shotgun (WGS) entry which is preliminary data.</text>
</comment>
<organism evidence="2">
    <name type="scientific">uncultured bacterium</name>
    <name type="common">gcode 4</name>
    <dbReference type="NCBI Taxonomy" id="1234023"/>
    <lineage>
        <taxon>Bacteria</taxon>
        <taxon>environmental samples</taxon>
    </lineage>
</organism>
<keyword evidence="1" id="KW-0732">Signal</keyword>
<feature type="chain" id="PRO_5017369124" description="SCP domain-containing protein" evidence="1">
    <location>
        <begin position="23"/>
        <end position="187"/>
    </location>
</feature>
<dbReference type="SUPFAM" id="SSF55797">
    <property type="entry name" value="PR-1-like"/>
    <property type="match status" value="1"/>
</dbReference>
<dbReference type="EMBL" id="AMFJ01000033">
    <property type="protein sequence ID" value="EKE30165.1"/>
    <property type="molecule type" value="Genomic_DNA"/>
</dbReference>